<feature type="compositionally biased region" description="Polar residues" evidence="1">
    <location>
        <begin position="65"/>
        <end position="80"/>
    </location>
</feature>
<dbReference type="Proteomes" id="UP000694941">
    <property type="component" value="Unplaced"/>
</dbReference>
<dbReference type="PROSITE" id="PS50888">
    <property type="entry name" value="BHLH"/>
    <property type="match status" value="1"/>
</dbReference>
<dbReference type="InterPro" id="IPR036638">
    <property type="entry name" value="HLH_DNA-bd_sf"/>
</dbReference>
<evidence type="ECO:0000259" key="2">
    <source>
        <dbReference type="PROSITE" id="PS50888"/>
    </source>
</evidence>
<dbReference type="PANTHER" id="PTHR19290">
    <property type="entry name" value="BASIC HELIX-LOOP-HELIX PROTEIN NEUROGENIN-RELATED"/>
    <property type="match status" value="1"/>
</dbReference>
<dbReference type="RefSeq" id="XP_013777872.1">
    <property type="nucleotide sequence ID" value="XM_013922418.2"/>
</dbReference>
<gene>
    <name evidence="4" type="primary">LOC106462493</name>
</gene>
<dbReference type="SMART" id="SM00353">
    <property type="entry name" value="HLH"/>
    <property type="match status" value="1"/>
</dbReference>
<dbReference type="InterPro" id="IPR050359">
    <property type="entry name" value="bHLH_transcription_factors"/>
</dbReference>
<feature type="domain" description="BHLH" evidence="2">
    <location>
        <begin position="127"/>
        <end position="183"/>
    </location>
</feature>
<evidence type="ECO:0000256" key="1">
    <source>
        <dbReference type="SAM" id="MobiDB-lite"/>
    </source>
</evidence>
<organism evidence="3 4">
    <name type="scientific">Limulus polyphemus</name>
    <name type="common">Atlantic horseshoe crab</name>
    <dbReference type="NCBI Taxonomy" id="6850"/>
    <lineage>
        <taxon>Eukaryota</taxon>
        <taxon>Metazoa</taxon>
        <taxon>Ecdysozoa</taxon>
        <taxon>Arthropoda</taxon>
        <taxon>Chelicerata</taxon>
        <taxon>Merostomata</taxon>
        <taxon>Xiphosura</taxon>
        <taxon>Limulidae</taxon>
        <taxon>Limulus</taxon>
    </lineage>
</organism>
<dbReference type="CDD" id="cd11431">
    <property type="entry name" value="bHLH_TS_taxi_Dei"/>
    <property type="match status" value="1"/>
</dbReference>
<reference evidence="4" key="1">
    <citation type="submission" date="2025-08" db="UniProtKB">
        <authorList>
            <consortium name="RefSeq"/>
        </authorList>
    </citation>
    <scope>IDENTIFICATION</scope>
    <source>
        <tissue evidence="4">Muscle</tissue>
    </source>
</reference>
<dbReference type="GeneID" id="106462493"/>
<feature type="region of interest" description="Disordered" evidence="1">
    <location>
        <begin position="65"/>
        <end position="135"/>
    </location>
</feature>
<evidence type="ECO:0000313" key="4">
    <source>
        <dbReference type="RefSeq" id="XP_013777872.1"/>
    </source>
</evidence>
<dbReference type="InterPro" id="IPR011598">
    <property type="entry name" value="bHLH_dom"/>
</dbReference>
<dbReference type="Gene3D" id="4.10.280.10">
    <property type="entry name" value="Helix-loop-helix DNA-binding domain"/>
    <property type="match status" value="1"/>
</dbReference>
<dbReference type="Pfam" id="PF00010">
    <property type="entry name" value="HLH"/>
    <property type="match status" value="1"/>
</dbReference>
<sequence length="246" mass="27296">MSMDVVDFDPDSWESFLNFTTTINDSGNKMLAQSSNLCVGDSGNSTSSSSAVLDTNISKEVDILSQSQSNPENNGEFTNNAEERKDLTNLKYKLRPRSIINRIETEKRKQSKKIPKPKQKPAPLSKYRRKTANARERGRMQEMNQAFEKLRKAVPEIPNKAGSSSKLTKITTLRLAVNYIAALTDILQQTDTGKSAGHSDSGQSLESLESSLNFDCEPCVLPIDYLDFMLDSDGDSMPLSDELTNS</sequence>
<keyword evidence="3" id="KW-1185">Reference proteome</keyword>
<evidence type="ECO:0000313" key="3">
    <source>
        <dbReference type="Proteomes" id="UP000694941"/>
    </source>
</evidence>
<dbReference type="SUPFAM" id="SSF47459">
    <property type="entry name" value="HLH, helix-loop-helix DNA-binding domain"/>
    <property type="match status" value="1"/>
</dbReference>
<feature type="compositionally biased region" description="Basic residues" evidence="1">
    <location>
        <begin position="109"/>
        <end position="119"/>
    </location>
</feature>
<proteinExistence type="predicted"/>
<protein>
    <submittedName>
        <fullName evidence="4">Twist-related protein-like</fullName>
    </submittedName>
</protein>
<name>A0ABM1BA34_LIMPO</name>
<accession>A0ABM1BA34</accession>